<dbReference type="AlphaFoldDB" id="K9ZPI6"/>
<evidence type="ECO:0000256" key="1">
    <source>
        <dbReference type="SAM" id="Phobius"/>
    </source>
</evidence>
<dbReference type="PATRIC" id="fig|272123.3.peg.5308"/>
<dbReference type="KEGG" id="acy:Anacy_4887"/>
<proteinExistence type="predicted"/>
<feature type="transmembrane region" description="Helical" evidence="1">
    <location>
        <begin position="142"/>
        <end position="164"/>
    </location>
</feature>
<reference evidence="3" key="1">
    <citation type="journal article" date="2013" name="Proc. Natl. Acad. Sci. U.S.A.">
        <title>Improving the coverage of the cyanobacterial phylum using diversity-driven genome sequencing.</title>
        <authorList>
            <person name="Shih P.M."/>
            <person name="Wu D."/>
            <person name="Latifi A."/>
            <person name="Axen S.D."/>
            <person name="Fewer D.P."/>
            <person name="Talla E."/>
            <person name="Calteau A."/>
            <person name="Cai F."/>
            <person name="Tandeau de Marsac N."/>
            <person name="Rippka R."/>
            <person name="Herdman M."/>
            <person name="Sivonen K."/>
            <person name="Coursin T."/>
            <person name="Laurent T."/>
            <person name="Goodwin L."/>
            <person name="Nolan M."/>
            <person name="Davenport K.W."/>
            <person name="Han C.S."/>
            <person name="Rubin E.M."/>
            <person name="Eisen J.A."/>
            <person name="Woyke T."/>
            <person name="Gugger M."/>
            <person name="Kerfeld C.A."/>
        </authorList>
    </citation>
    <scope>NUCLEOTIDE SEQUENCE [LARGE SCALE GENOMIC DNA]</scope>
    <source>
        <strain evidence="3">ATCC 27899 / PCC 7122</strain>
    </source>
</reference>
<evidence type="ECO:0000313" key="2">
    <source>
        <dbReference type="EMBL" id="AFZ60230.1"/>
    </source>
</evidence>
<sequence length="235" mass="27549">MQEKLQKFNVQISYSMQNADDISSEISDLVADYDGTLQELAFDGAEELIITLTFTNSKKLIPFITHCTQKLKLKITAIEKDEEIPRKIKFLEEKINKRIDSFKERRIHNREKAIRIKFISLAIASLTTILLGINGLNTSNKLIFQNIAFSLSAMTTFLTVWDTFLNHRGLWIRYTATLNELYELRDNLEYLCTDEMENIDKEKLDKLYQQYQIIFEETNKNWTELRKEQKSTGNS</sequence>
<keyword evidence="3" id="KW-1185">Reference proteome</keyword>
<evidence type="ECO:0008006" key="4">
    <source>
        <dbReference type="Google" id="ProtNLM"/>
    </source>
</evidence>
<name>K9ZPI6_ANACC</name>
<keyword evidence="1" id="KW-0472">Membrane</keyword>
<accession>K9ZPI6</accession>
<keyword evidence="1" id="KW-0812">Transmembrane</keyword>
<dbReference type="EMBL" id="CP003659">
    <property type="protein sequence ID" value="AFZ60230.1"/>
    <property type="molecule type" value="Genomic_DNA"/>
</dbReference>
<dbReference type="STRING" id="272123.Anacy_4887"/>
<feature type="transmembrane region" description="Helical" evidence="1">
    <location>
        <begin position="114"/>
        <end position="136"/>
    </location>
</feature>
<dbReference type="OrthoDB" id="979719at2"/>
<dbReference type="eggNOG" id="ENOG5033N83">
    <property type="taxonomic scope" value="Bacteria"/>
</dbReference>
<dbReference type="Proteomes" id="UP000010474">
    <property type="component" value="Chromosome"/>
</dbReference>
<gene>
    <name evidence="2" type="ordered locus">Anacy_4887</name>
</gene>
<keyword evidence="1" id="KW-1133">Transmembrane helix</keyword>
<dbReference type="NCBIfam" id="NF033634">
    <property type="entry name" value="SLATT_1"/>
    <property type="match status" value="1"/>
</dbReference>
<protein>
    <recommendedName>
        <fullName evidence="4">SMODS and SLOG-associating 2TM effector domain-containing protein</fullName>
    </recommendedName>
</protein>
<evidence type="ECO:0000313" key="3">
    <source>
        <dbReference type="Proteomes" id="UP000010474"/>
    </source>
</evidence>
<dbReference type="RefSeq" id="WP_015216846.1">
    <property type="nucleotide sequence ID" value="NC_019771.1"/>
</dbReference>
<organism evidence="2 3">
    <name type="scientific">Anabaena cylindrica (strain ATCC 27899 / PCC 7122)</name>
    <dbReference type="NCBI Taxonomy" id="272123"/>
    <lineage>
        <taxon>Bacteria</taxon>
        <taxon>Bacillati</taxon>
        <taxon>Cyanobacteriota</taxon>
        <taxon>Cyanophyceae</taxon>
        <taxon>Nostocales</taxon>
        <taxon>Nostocaceae</taxon>
        <taxon>Anabaena</taxon>
    </lineage>
</organism>
<dbReference type="HOGENOM" id="CLU_1178277_0_0_3"/>